<dbReference type="SMART" id="SM00054">
    <property type="entry name" value="EFh"/>
    <property type="match status" value="3"/>
</dbReference>
<dbReference type="InterPro" id="IPR018247">
    <property type="entry name" value="EF_Hand_1_Ca_BS"/>
</dbReference>
<evidence type="ECO:0000313" key="5">
    <source>
        <dbReference type="Proteomes" id="UP000694867"/>
    </source>
</evidence>
<name>A0AAJ6VVW6_9ACAR</name>
<dbReference type="Gene3D" id="1.10.238.10">
    <property type="entry name" value="EF-hand"/>
    <property type="match status" value="2"/>
</dbReference>
<dbReference type="GO" id="GO:0009791">
    <property type="term" value="P:post-embryonic development"/>
    <property type="evidence" value="ECO:0007669"/>
    <property type="project" value="UniProtKB-ARBA"/>
</dbReference>
<evidence type="ECO:0000259" key="4">
    <source>
        <dbReference type="PROSITE" id="PS50222"/>
    </source>
</evidence>
<keyword evidence="1" id="KW-0479">Metal-binding</keyword>
<keyword evidence="5" id="KW-1185">Reference proteome</keyword>
<sequence length="171" mass="19256">MALRRVTSSTSKTKQSQRALSNVFSVFDQDQILEFKEAFNMMDPSRDGFICEEDLRNVLVTLGMQPNQAYVDGMMKEAPGAINFTMFLGLFGERLKGTDPAEVIRNAFACFDADHTGFVNEELLRESLTSMGDRFTSDEVDEMFRGAPIDSAGNFDYREFTRILKNGVMDA</sequence>
<feature type="domain" description="EF-hand" evidence="4">
    <location>
        <begin position="99"/>
        <end position="134"/>
    </location>
</feature>
<dbReference type="InterPro" id="IPR050403">
    <property type="entry name" value="Myosin_RLC"/>
</dbReference>
<dbReference type="RefSeq" id="XP_003739469.1">
    <property type="nucleotide sequence ID" value="XM_003739421.2"/>
</dbReference>
<dbReference type="KEGG" id="goe:100898971"/>
<dbReference type="PROSITE" id="PS00018">
    <property type="entry name" value="EF_HAND_1"/>
    <property type="match status" value="1"/>
</dbReference>
<dbReference type="FunFam" id="1.10.238.10:FF:000010">
    <property type="entry name" value="Myosin regulatory light chain 2, atrial isoform"/>
    <property type="match status" value="1"/>
</dbReference>
<accession>A0AAJ6VVW6</accession>
<dbReference type="SUPFAM" id="SSF47473">
    <property type="entry name" value="EF-hand"/>
    <property type="match status" value="1"/>
</dbReference>
<protein>
    <submittedName>
        <fullName evidence="6">Myosin regulatory light chain 2, smooth muscle minor isoform</fullName>
    </submittedName>
</protein>
<keyword evidence="3" id="KW-0106">Calcium</keyword>
<dbReference type="FunFam" id="1.10.238.10:FF:000007">
    <property type="entry name" value="Putative myosin regulatory light chain sqh"/>
    <property type="match status" value="1"/>
</dbReference>
<evidence type="ECO:0000256" key="2">
    <source>
        <dbReference type="ARBA" id="ARBA00022737"/>
    </source>
</evidence>
<organism evidence="5 6">
    <name type="scientific">Galendromus occidentalis</name>
    <name type="common">western predatory mite</name>
    <dbReference type="NCBI Taxonomy" id="34638"/>
    <lineage>
        <taxon>Eukaryota</taxon>
        <taxon>Metazoa</taxon>
        <taxon>Ecdysozoa</taxon>
        <taxon>Arthropoda</taxon>
        <taxon>Chelicerata</taxon>
        <taxon>Arachnida</taxon>
        <taxon>Acari</taxon>
        <taxon>Parasitiformes</taxon>
        <taxon>Mesostigmata</taxon>
        <taxon>Gamasina</taxon>
        <taxon>Phytoseioidea</taxon>
        <taxon>Phytoseiidae</taxon>
        <taxon>Typhlodrominae</taxon>
        <taxon>Galendromus</taxon>
    </lineage>
</organism>
<dbReference type="GO" id="GO:0005509">
    <property type="term" value="F:calcium ion binding"/>
    <property type="evidence" value="ECO:0007669"/>
    <property type="project" value="InterPro"/>
</dbReference>
<evidence type="ECO:0000256" key="1">
    <source>
        <dbReference type="ARBA" id="ARBA00022723"/>
    </source>
</evidence>
<dbReference type="Pfam" id="PF13499">
    <property type="entry name" value="EF-hand_7"/>
    <property type="match status" value="1"/>
</dbReference>
<dbReference type="Proteomes" id="UP000694867">
    <property type="component" value="Unplaced"/>
</dbReference>
<evidence type="ECO:0000313" key="6">
    <source>
        <dbReference type="RefSeq" id="XP_003739469.1"/>
    </source>
</evidence>
<dbReference type="InterPro" id="IPR011992">
    <property type="entry name" value="EF-hand-dom_pair"/>
</dbReference>
<dbReference type="CDD" id="cd00051">
    <property type="entry name" value="EFh"/>
    <property type="match status" value="1"/>
</dbReference>
<dbReference type="GeneID" id="100898971"/>
<dbReference type="Pfam" id="PF13405">
    <property type="entry name" value="EF-hand_6"/>
    <property type="match status" value="1"/>
</dbReference>
<evidence type="ECO:0000256" key="3">
    <source>
        <dbReference type="ARBA" id="ARBA00022837"/>
    </source>
</evidence>
<keyword evidence="2" id="KW-0677">Repeat</keyword>
<feature type="domain" description="EF-hand" evidence="4">
    <location>
        <begin position="30"/>
        <end position="65"/>
    </location>
</feature>
<dbReference type="AlphaFoldDB" id="A0AAJ6VVW6"/>
<dbReference type="PROSITE" id="PS50222">
    <property type="entry name" value="EF_HAND_2"/>
    <property type="match status" value="2"/>
</dbReference>
<reference evidence="6" key="1">
    <citation type="submission" date="2025-08" db="UniProtKB">
        <authorList>
            <consortium name="RefSeq"/>
        </authorList>
    </citation>
    <scope>IDENTIFICATION</scope>
</reference>
<dbReference type="InterPro" id="IPR002048">
    <property type="entry name" value="EF_hand_dom"/>
</dbReference>
<proteinExistence type="predicted"/>
<dbReference type="PANTHER" id="PTHR23049">
    <property type="entry name" value="MYOSIN REGULATORY LIGHT CHAIN 2"/>
    <property type="match status" value="1"/>
</dbReference>
<gene>
    <name evidence="6" type="primary">LOC100898971</name>
</gene>